<gene>
    <name evidence="4" type="ORF">UFOPK1908_01264</name>
</gene>
<dbReference type="SUPFAM" id="SSF53850">
    <property type="entry name" value="Periplasmic binding protein-like II"/>
    <property type="match status" value="1"/>
</dbReference>
<dbReference type="PANTHER" id="PTHR30061:SF50">
    <property type="entry name" value="MALTOSE_MALTODEXTRIN-BINDING PERIPLASMIC PROTEIN"/>
    <property type="match status" value="1"/>
</dbReference>
<dbReference type="GO" id="GO:0015768">
    <property type="term" value="P:maltose transport"/>
    <property type="evidence" value="ECO:0007669"/>
    <property type="project" value="TreeGrafter"/>
</dbReference>
<organism evidence="4">
    <name type="scientific">freshwater metagenome</name>
    <dbReference type="NCBI Taxonomy" id="449393"/>
    <lineage>
        <taxon>unclassified sequences</taxon>
        <taxon>metagenomes</taxon>
        <taxon>ecological metagenomes</taxon>
    </lineage>
</organism>
<evidence type="ECO:0000256" key="3">
    <source>
        <dbReference type="ARBA" id="ARBA00022729"/>
    </source>
</evidence>
<dbReference type="EMBL" id="CAEZVB010000074">
    <property type="protein sequence ID" value="CAB4627324.1"/>
    <property type="molecule type" value="Genomic_DNA"/>
</dbReference>
<evidence type="ECO:0000313" key="4">
    <source>
        <dbReference type="EMBL" id="CAB4627324.1"/>
    </source>
</evidence>
<evidence type="ECO:0000256" key="1">
    <source>
        <dbReference type="ARBA" id="ARBA00008520"/>
    </source>
</evidence>
<dbReference type="Pfam" id="PF13416">
    <property type="entry name" value="SBP_bac_8"/>
    <property type="match status" value="1"/>
</dbReference>
<comment type="similarity">
    <text evidence="1">Belongs to the bacterial solute-binding protein 1 family.</text>
</comment>
<evidence type="ECO:0000256" key="2">
    <source>
        <dbReference type="ARBA" id="ARBA00022448"/>
    </source>
</evidence>
<dbReference type="GO" id="GO:0042956">
    <property type="term" value="P:maltodextrin transmembrane transport"/>
    <property type="evidence" value="ECO:0007669"/>
    <property type="project" value="TreeGrafter"/>
</dbReference>
<protein>
    <submittedName>
        <fullName evidence="4">Unannotated protein</fullName>
    </submittedName>
</protein>
<name>A0A6J6ISB9_9ZZZZ</name>
<sequence>MRKALVTCVGATIAIGAVAIAPSAHAASPPIVVWADQIRADVLNSQFPDGFRGTKIKVVVKDSLATIKDELKTVKPADAPDVIAAEHDSTGELVAAKLVRSLDLGQERLAVFPANVLAGFRYNGKIFGVPVQFENLAMVTNVSLVPKQPETFSKVVAISTRLMKNKKATTGVAVGQGANGNAYNMYPFFSGLGGYVFGKGDTGNAITTDVGIANPAFLGNTSQIKEWNAAGILDSTLNTQEAKDAFAAGKAPFWITGPWDLNAVVGLPFGYRITSLPGMVSGKSPAPLLGMKGFMVTVYAQAHQIRKVASDFVVEGLSKAGIQAAFGNAARRMPASTKAASGISDARLKAFGAAGAAGVAIPNVPAMSEVWGPLGKAWAVTTKGSGSSGPVPAFTEAQNSVVQAISALG</sequence>
<dbReference type="InterPro" id="IPR006059">
    <property type="entry name" value="SBP"/>
</dbReference>
<dbReference type="GO" id="GO:0055052">
    <property type="term" value="C:ATP-binding cassette (ABC) transporter complex, substrate-binding subunit-containing"/>
    <property type="evidence" value="ECO:0007669"/>
    <property type="project" value="TreeGrafter"/>
</dbReference>
<dbReference type="GO" id="GO:1901982">
    <property type="term" value="F:maltose binding"/>
    <property type="evidence" value="ECO:0007669"/>
    <property type="project" value="TreeGrafter"/>
</dbReference>
<dbReference type="Gene3D" id="3.40.190.10">
    <property type="entry name" value="Periplasmic binding protein-like II"/>
    <property type="match status" value="2"/>
</dbReference>
<proteinExistence type="inferred from homology"/>
<reference evidence="4" key="1">
    <citation type="submission" date="2020-05" db="EMBL/GenBank/DDBJ databases">
        <authorList>
            <person name="Chiriac C."/>
            <person name="Salcher M."/>
            <person name="Ghai R."/>
            <person name="Kavagutti S V."/>
        </authorList>
    </citation>
    <scope>NUCLEOTIDE SEQUENCE</scope>
</reference>
<accession>A0A6J6ISB9</accession>
<keyword evidence="3" id="KW-0732">Signal</keyword>
<dbReference type="AlphaFoldDB" id="A0A6J6ISB9"/>
<dbReference type="PANTHER" id="PTHR30061">
    <property type="entry name" value="MALTOSE-BINDING PERIPLASMIC PROTEIN"/>
    <property type="match status" value="1"/>
</dbReference>
<keyword evidence="2" id="KW-0813">Transport</keyword>